<dbReference type="InterPro" id="IPR029016">
    <property type="entry name" value="GAF-like_dom_sf"/>
</dbReference>
<dbReference type="InterPro" id="IPR003018">
    <property type="entry name" value="GAF"/>
</dbReference>
<dbReference type="InterPro" id="IPR036388">
    <property type="entry name" value="WH-like_DNA-bd_sf"/>
</dbReference>
<feature type="domain" description="ANTAR" evidence="5">
    <location>
        <begin position="165"/>
        <end position="226"/>
    </location>
</feature>
<evidence type="ECO:0000259" key="5">
    <source>
        <dbReference type="PROSITE" id="PS50921"/>
    </source>
</evidence>
<dbReference type="Proteomes" id="UP000654257">
    <property type="component" value="Unassembled WGS sequence"/>
</dbReference>
<evidence type="ECO:0000313" key="7">
    <source>
        <dbReference type="Proteomes" id="UP000654257"/>
    </source>
</evidence>
<dbReference type="SUPFAM" id="SSF52172">
    <property type="entry name" value="CheY-like"/>
    <property type="match status" value="1"/>
</dbReference>
<proteinExistence type="predicted"/>
<comment type="caution">
    <text evidence="6">The sequence shown here is derived from an EMBL/GenBank/DDBJ whole genome shotgun (WGS) entry which is preliminary data.</text>
</comment>
<keyword evidence="1" id="KW-0808">Transferase</keyword>
<reference evidence="6" key="1">
    <citation type="journal article" date="2014" name="Int. J. Syst. Evol. Microbiol.">
        <title>Complete genome sequence of Corynebacterium casei LMG S-19264T (=DSM 44701T), isolated from a smear-ripened cheese.</title>
        <authorList>
            <consortium name="US DOE Joint Genome Institute (JGI-PGF)"/>
            <person name="Walter F."/>
            <person name="Albersmeier A."/>
            <person name="Kalinowski J."/>
            <person name="Ruckert C."/>
        </authorList>
    </citation>
    <scope>NUCLEOTIDE SEQUENCE</scope>
    <source>
        <strain evidence="6">CCM 7905</strain>
    </source>
</reference>
<gene>
    <name evidence="6" type="ORF">GCM10007304_25900</name>
</gene>
<name>A0A917FW56_9NOCA</name>
<dbReference type="AlphaFoldDB" id="A0A917FW56"/>
<dbReference type="RefSeq" id="WP_188545150.1">
    <property type="nucleotide sequence ID" value="NZ_BMCU01000002.1"/>
</dbReference>
<dbReference type="InterPro" id="IPR012074">
    <property type="entry name" value="GAF_ANTAR"/>
</dbReference>
<evidence type="ECO:0000313" key="6">
    <source>
        <dbReference type="EMBL" id="GGG10653.1"/>
    </source>
</evidence>
<dbReference type="InterPro" id="IPR011006">
    <property type="entry name" value="CheY-like_superfamily"/>
</dbReference>
<dbReference type="GO" id="GO:0016301">
    <property type="term" value="F:kinase activity"/>
    <property type="evidence" value="ECO:0007669"/>
    <property type="project" value="UniProtKB-KW"/>
</dbReference>
<dbReference type="Pfam" id="PF03861">
    <property type="entry name" value="ANTAR"/>
    <property type="match status" value="1"/>
</dbReference>
<dbReference type="PROSITE" id="PS50921">
    <property type="entry name" value="ANTAR"/>
    <property type="match status" value="1"/>
</dbReference>
<organism evidence="6 7">
    <name type="scientific">Rhodococcoides trifolii</name>
    <dbReference type="NCBI Taxonomy" id="908250"/>
    <lineage>
        <taxon>Bacteria</taxon>
        <taxon>Bacillati</taxon>
        <taxon>Actinomycetota</taxon>
        <taxon>Actinomycetes</taxon>
        <taxon>Mycobacteriales</taxon>
        <taxon>Nocardiaceae</taxon>
        <taxon>Rhodococcoides</taxon>
    </lineage>
</organism>
<dbReference type="SUPFAM" id="SSF55781">
    <property type="entry name" value="GAF domain-like"/>
    <property type="match status" value="1"/>
</dbReference>
<dbReference type="Gene3D" id="1.10.10.10">
    <property type="entry name" value="Winged helix-like DNA-binding domain superfamily/Winged helix DNA-binding domain"/>
    <property type="match status" value="1"/>
</dbReference>
<dbReference type="SMART" id="SM01012">
    <property type="entry name" value="ANTAR"/>
    <property type="match status" value="1"/>
</dbReference>
<dbReference type="Pfam" id="PF13185">
    <property type="entry name" value="GAF_2"/>
    <property type="match status" value="1"/>
</dbReference>
<keyword evidence="3" id="KW-0805">Transcription regulation</keyword>
<accession>A0A917FW56</accession>
<keyword evidence="7" id="KW-1185">Reference proteome</keyword>
<dbReference type="Gene3D" id="3.30.450.40">
    <property type="match status" value="1"/>
</dbReference>
<evidence type="ECO:0000256" key="3">
    <source>
        <dbReference type="ARBA" id="ARBA00023015"/>
    </source>
</evidence>
<evidence type="ECO:0000256" key="4">
    <source>
        <dbReference type="ARBA" id="ARBA00023163"/>
    </source>
</evidence>
<protein>
    <recommendedName>
        <fullName evidence="5">ANTAR domain-containing protein</fullName>
    </recommendedName>
</protein>
<reference evidence="6" key="2">
    <citation type="submission" date="2020-09" db="EMBL/GenBank/DDBJ databases">
        <authorList>
            <person name="Sun Q."/>
            <person name="Sedlacek I."/>
        </authorList>
    </citation>
    <scope>NUCLEOTIDE SEQUENCE</scope>
    <source>
        <strain evidence="6">CCM 7905</strain>
    </source>
</reference>
<dbReference type="EMBL" id="BMCU01000002">
    <property type="protein sequence ID" value="GGG10653.1"/>
    <property type="molecule type" value="Genomic_DNA"/>
</dbReference>
<keyword evidence="2" id="KW-0418">Kinase</keyword>
<evidence type="ECO:0000256" key="1">
    <source>
        <dbReference type="ARBA" id="ARBA00022679"/>
    </source>
</evidence>
<keyword evidence="4" id="KW-0804">Transcription</keyword>
<dbReference type="GO" id="GO:0003723">
    <property type="term" value="F:RNA binding"/>
    <property type="evidence" value="ECO:0007669"/>
    <property type="project" value="InterPro"/>
</dbReference>
<evidence type="ECO:0000256" key="2">
    <source>
        <dbReference type="ARBA" id="ARBA00022777"/>
    </source>
</evidence>
<dbReference type="InterPro" id="IPR005561">
    <property type="entry name" value="ANTAR"/>
</dbReference>
<dbReference type="PIRSF" id="PIRSF036625">
    <property type="entry name" value="GAF_ANTAR"/>
    <property type="match status" value="1"/>
</dbReference>
<sequence>MSIDRDSTGYHLGQALAEATRTFFKPSSVDETLAEVTRSATALIDAANSADVLVVAGRKSFESHAATSELPVRLDSLQEELQEGPCVDAARRDVFVRCDDFTTDTRWPRFGPRAAEIGVRSSLSFQLYTGEDTLGALNIFSLEANAFDLASEEIGAMLATHAAVALYAANKNRQFVSALATRDLIGQAKGMLMERYRIDAVQAFALLAKLSQDNNTPVATLAADLIKLGSEAPQA</sequence>